<dbReference type="InterPro" id="IPR029058">
    <property type="entry name" value="AB_hydrolase_fold"/>
</dbReference>
<evidence type="ECO:0000313" key="2">
    <source>
        <dbReference type="EMBL" id="EWH11767.1"/>
    </source>
</evidence>
<dbReference type="AlphaFoldDB" id="W7QRX5"/>
<dbReference type="Proteomes" id="UP000019276">
    <property type="component" value="Unassembled WGS sequence"/>
</dbReference>
<dbReference type="PANTHER" id="PTHR11614">
    <property type="entry name" value="PHOSPHOLIPASE-RELATED"/>
    <property type="match status" value="1"/>
</dbReference>
<proteinExistence type="predicted"/>
<dbReference type="EMBL" id="ARZY01000003">
    <property type="protein sequence ID" value="EWH11767.1"/>
    <property type="molecule type" value="Genomic_DNA"/>
</dbReference>
<dbReference type="SUPFAM" id="SSF53474">
    <property type="entry name" value="alpha/beta-Hydrolases"/>
    <property type="match status" value="1"/>
</dbReference>
<dbReference type="InterPro" id="IPR022742">
    <property type="entry name" value="Hydrolase_4"/>
</dbReference>
<dbReference type="InterPro" id="IPR051044">
    <property type="entry name" value="MAG_DAG_Lipase"/>
</dbReference>
<accession>W7QRX5</accession>
<dbReference type="STRING" id="1328313.DS2_03050"/>
<reference evidence="2 3" key="1">
    <citation type="journal article" date="2014" name="Genome Announc.">
        <title>Draft Genome Sequence of the Agar-Degrading Bacterium Catenovulum sp. Strain DS-2, Isolated from Intestines of Haliotis diversicolor.</title>
        <authorList>
            <person name="Shan D."/>
            <person name="Li X."/>
            <person name="Gu Z."/>
            <person name="Wei G."/>
            <person name="Gao Z."/>
            <person name="Shao Z."/>
        </authorList>
    </citation>
    <scope>NUCLEOTIDE SEQUENCE [LARGE SCALE GENOMIC DNA]</scope>
    <source>
        <strain evidence="2 3">DS-2</strain>
    </source>
</reference>
<gene>
    <name evidence="2" type="ORF">DS2_03050</name>
</gene>
<sequence length="324" mass="37196">MSIRLSEREANWQGFIAQEITPFWQCYHQAIELTTLDGLTQSCATFRHPQAKRNIILLPGRVETYPKYQEVIFDLFNTQANVFVIDHRGQGHSQRMLKSTQKGHVAHFNHYAEDLEQALAYTRFIDNDLPTSVVAHSMGGAIALNWLHLYQPNIDKLVLCAPMLGINAGLLPQKTAFYIACFVDRINRIFKSEPGYFFGQQPYNRPDFSDNVLTGSKVRFDFGQDIQAQCKLGGVTTTWLKEALRLINRLPSQSRFLNCDVLLLQAEKDVVVSLPAQDKWHEYASEFDKNVIKRLVKNARHEILMESDDIRAEVITQIRHFLQG</sequence>
<evidence type="ECO:0000313" key="3">
    <source>
        <dbReference type="Proteomes" id="UP000019276"/>
    </source>
</evidence>
<keyword evidence="3" id="KW-1185">Reference proteome</keyword>
<dbReference type="RefSeq" id="WP_035013149.1">
    <property type="nucleotide sequence ID" value="NZ_ARZY01000003.1"/>
</dbReference>
<dbReference type="eggNOG" id="COG2267">
    <property type="taxonomic scope" value="Bacteria"/>
</dbReference>
<feature type="domain" description="Serine aminopeptidase S33" evidence="1">
    <location>
        <begin position="50"/>
        <end position="308"/>
    </location>
</feature>
<comment type="caution">
    <text evidence="2">The sequence shown here is derived from an EMBL/GenBank/DDBJ whole genome shotgun (WGS) entry which is preliminary data.</text>
</comment>
<dbReference type="PATRIC" id="fig|1328313.3.peg.634"/>
<dbReference type="Gene3D" id="3.40.50.1820">
    <property type="entry name" value="alpha/beta hydrolase"/>
    <property type="match status" value="1"/>
</dbReference>
<dbReference type="Pfam" id="PF12146">
    <property type="entry name" value="Hydrolase_4"/>
    <property type="match status" value="1"/>
</dbReference>
<name>W7QRX5_9ALTE</name>
<organism evidence="2 3">
    <name type="scientific">Catenovulum agarivorans DS-2</name>
    <dbReference type="NCBI Taxonomy" id="1328313"/>
    <lineage>
        <taxon>Bacteria</taxon>
        <taxon>Pseudomonadati</taxon>
        <taxon>Pseudomonadota</taxon>
        <taxon>Gammaproteobacteria</taxon>
        <taxon>Alteromonadales</taxon>
        <taxon>Alteromonadaceae</taxon>
        <taxon>Catenovulum</taxon>
    </lineage>
</organism>
<evidence type="ECO:0000259" key="1">
    <source>
        <dbReference type="Pfam" id="PF12146"/>
    </source>
</evidence>
<protein>
    <submittedName>
        <fullName evidence="2">Lysophospholipase L2</fullName>
    </submittedName>
</protein>
<dbReference type="OrthoDB" id="9788260at2"/>